<name>A0A1I7YWV9_9BILA</name>
<dbReference type="WBParaSite" id="L893_g20664.t2">
    <property type="protein sequence ID" value="L893_g20664.t2"/>
    <property type="gene ID" value="L893_g20664"/>
</dbReference>
<evidence type="ECO:0000313" key="1">
    <source>
        <dbReference type="Proteomes" id="UP000095287"/>
    </source>
</evidence>
<reference evidence="2" key="1">
    <citation type="submission" date="2016-11" db="UniProtKB">
        <authorList>
            <consortium name="WormBaseParasite"/>
        </authorList>
    </citation>
    <scope>IDENTIFICATION</scope>
</reference>
<organism evidence="1 2">
    <name type="scientific">Steinernema glaseri</name>
    <dbReference type="NCBI Taxonomy" id="37863"/>
    <lineage>
        <taxon>Eukaryota</taxon>
        <taxon>Metazoa</taxon>
        <taxon>Ecdysozoa</taxon>
        <taxon>Nematoda</taxon>
        <taxon>Chromadorea</taxon>
        <taxon>Rhabditida</taxon>
        <taxon>Tylenchina</taxon>
        <taxon>Panagrolaimomorpha</taxon>
        <taxon>Strongyloidoidea</taxon>
        <taxon>Steinernematidae</taxon>
        <taxon>Steinernema</taxon>
    </lineage>
</organism>
<evidence type="ECO:0000313" key="2">
    <source>
        <dbReference type="WBParaSite" id="L893_g20664.t2"/>
    </source>
</evidence>
<protein>
    <submittedName>
        <fullName evidence="2">ADF-H domain-containing protein</fullName>
    </submittedName>
</protein>
<dbReference type="Proteomes" id="UP000095287">
    <property type="component" value="Unplaced"/>
</dbReference>
<dbReference type="AlphaFoldDB" id="A0A1I7YWV9"/>
<keyword evidence="1" id="KW-1185">Reference proteome</keyword>
<proteinExistence type="predicted"/>
<sequence>MDTSVLSLRVTFGEPCASGWTEFLSLAFHKHLCDILFANGLLNAMELSSSYGKLARHAMEHISMYVCAVVNGSQVADYLKYVINSQEVKTREDIEAAPKKFVRRVWVYLSDSKTESVSQELIKRFPYAEHYNFVLESSFINEAWVDFACSLKRLGTVAIEKKLNDNALRLFQKLVKAQKIRKFTMPPDACDGGTLEMAKSLLCQEQFEVLKILNPRKCKDGTEQLKEFLKHRMQHLAIEQSVLGMEDVLVVCSKEECDFIDKEYRHNHHTFPKPSCVYKYEEGEGAGVRRLYISFKCCEDQVTLTTTRPWRPANYDGHKDLRFMRGTSFLRVMFA</sequence>
<accession>A0A1I7YWV9</accession>